<dbReference type="GeneID" id="301684616"/>
<dbReference type="EMBL" id="BIMW01000147">
    <property type="protein sequence ID" value="GCE95774.1"/>
    <property type="molecule type" value="Genomic_DNA"/>
</dbReference>
<protein>
    <submittedName>
        <fullName evidence="4">Cmr6 family CRISPR-associated RAMP protein</fullName>
    </submittedName>
</protein>
<evidence type="ECO:0000256" key="1">
    <source>
        <dbReference type="ARBA" id="ARBA00023118"/>
    </source>
</evidence>
<name>A0A5M3T8F6_LIMPL</name>
<feature type="region of interest" description="Disordered" evidence="2">
    <location>
        <begin position="77"/>
        <end position="102"/>
    </location>
</feature>
<evidence type="ECO:0000313" key="5">
    <source>
        <dbReference type="Proteomes" id="UP000326169"/>
    </source>
</evidence>
<keyword evidence="5" id="KW-1185">Reference proteome</keyword>
<organism evidence="4 5">
    <name type="scientific">Limnospira platensis NIES-46</name>
    <dbReference type="NCBI Taxonomy" id="1236695"/>
    <lineage>
        <taxon>Bacteria</taxon>
        <taxon>Bacillati</taxon>
        <taxon>Cyanobacteriota</taxon>
        <taxon>Cyanophyceae</taxon>
        <taxon>Oscillatoriophycideae</taxon>
        <taxon>Oscillatoriales</taxon>
        <taxon>Sirenicapillariaceae</taxon>
        <taxon>Limnospira</taxon>
    </lineage>
</organism>
<sequence length="620" mass="69254">MREWQGVLETLKKNKNPLYDLYKDASPEVTDKIIFYFQEEEAQQKAQKKWPKLQKHLPPHWQSKRIACVVGNAPSHTLPGLSNGKKPRGMQKTGSSPLQALNHEPLDDRITPALQKAIDAEKKCAALYKSLTEKTQLLATATVEVSFLWRLRVGGLRGFRELLLPALHPIYGVPYIPASSLKGVIRAYGRQNLPQGEVERLLGTLEGGIGRVQILDAFPTQPCLDLDITTPQWNWQDDRIVYQPAPHVMLSMLKPTLTIGLAPTARGTPEDVAVVREWVKPALTGGLGARVSSGYGCTTVKSALPHSCKHDFQLWTEGMYGATPPTRENGRRGKPEFRPTAIRGVLRYWFRVLGLSLYPLAQCREVEAQLFGTIAPQTRQGSCTIAVDWLEEVGSRTYPDFYEGEIVLASQNATHLRLLEYLLYLATHLGGVGHGSRRPLHWNHPYPGLRGCYWAVESLQLPCDQEDWRRFFEEIGERLRAVASPQGKPETHSPGKGRHRYQDVLDQQACVFLVPNRGLRHPEQVKDWSVEGCGVDVRGEALDWLYSSGFKGRNRQGGGNAYVGGDLEIPSFVVIKSNFPEGKIPYQAVTIFGAKQSDRAAFARSLSQVNGIRILSTFLG</sequence>
<keyword evidence="1" id="KW-0051">Antiviral defense</keyword>
<dbReference type="Proteomes" id="UP000326169">
    <property type="component" value="Unassembled WGS sequence"/>
</dbReference>
<comment type="caution">
    <text evidence="4">The sequence shown here is derived from an EMBL/GenBank/DDBJ whole genome shotgun (WGS) entry which is preliminary data.</text>
</comment>
<feature type="domain" description="CRISPR type III-associated protein" evidence="3">
    <location>
        <begin position="151"/>
        <end position="296"/>
    </location>
</feature>
<dbReference type="PANTHER" id="PTHR39965">
    <property type="entry name" value="CRISPR SYSTEM CMR SUBUNIT CMR6"/>
    <property type="match status" value="1"/>
</dbReference>
<feature type="domain" description="CRISPR type III-associated protein" evidence="3">
    <location>
        <begin position="331"/>
        <end position="398"/>
    </location>
</feature>
<dbReference type="PANTHER" id="PTHR39965:SF1">
    <property type="entry name" value="CRISPR SYSTEM CMR SUBUNIT CMR6"/>
    <property type="match status" value="1"/>
</dbReference>
<proteinExistence type="predicted"/>
<dbReference type="Pfam" id="PF03787">
    <property type="entry name" value="RAMPs"/>
    <property type="match status" value="2"/>
</dbReference>
<evidence type="ECO:0000313" key="4">
    <source>
        <dbReference type="EMBL" id="GCE95774.1"/>
    </source>
</evidence>
<dbReference type="InterPro" id="IPR010172">
    <property type="entry name" value="CRISPR-assoc_prot_TM1791"/>
</dbReference>
<evidence type="ECO:0000259" key="3">
    <source>
        <dbReference type="Pfam" id="PF03787"/>
    </source>
</evidence>
<dbReference type="RefSeq" id="WP_006618681.1">
    <property type="nucleotide sequence ID" value="NZ_BIMW01000147.1"/>
</dbReference>
<dbReference type="InterPro" id="IPR005537">
    <property type="entry name" value="RAMP_III_fam"/>
</dbReference>
<evidence type="ECO:0000256" key="2">
    <source>
        <dbReference type="SAM" id="MobiDB-lite"/>
    </source>
</evidence>
<gene>
    <name evidence="4" type="ORF">NIES46_38400</name>
</gene>
<accession>A0A5M3T8F6</accession>
<reference evidence="4 5" key="1">
    <citation type="journal article" date="2019" name="J Genomics">
        <title>The Draft Genome of a Hydrogen-producing Cyanobacterium, Arthrospira platensis NIES-46.</title>
        <authorList>
            <person name="Suzuki S."/>
            <person name="Yamaguchi H."/>
            <person name="Kawachi M."/>
        </authorList>
    </citation>
    <scope>NUCLEOTIDE SEQUENCE [LARGE SCALE GENOMIC DNA]</scope>
    <source>
        <strain evidence="4 5">NIES-46</strain>
    </source>
</reference>